<accession>A0A511B4P3</accession>
<dbReference type="RefSeq" id="WP_146798433.1">
    <property type="nucleotide sequence ID" value="NZ_BARC01000001.1"/>
</dbReference>
<evidence type="ECO:0000256" key="1">
    <source>
        <dbReference type="ARBA" id="ARBA00004196"/>
    </source>
</evidence>
<gene>
    <name evidence="3" type="ORF">GWA01_24430</name>
</gene>
<dbReference type="GO" id="GO:0030313">
    <property type="term" value="C:cell envelope"/>
    <property type="evidence" value="ECO:0007669"/>
    <property type="project" value="UniProtKB-SubCell"/>
</dbReference>
<dbReference type="InterPro" id="IPR012480">
    <property type="entry name" value="Hepar_II_III_C"/>
</dbReference>
<name>A0A511B4P3_9PROT</name>
<dbReference type="Gene3D" id="1.50.10.100">
    <property type="entry name" value="Chondroitin AC/alginate lyase"/>
    <property type="match status" value="1"/>
</dbReference>
<comment type="caution">
    <text evidence="3">The sequence shown here is derived from an EMBL/GenBank/DDBJ whole genome shotgun (WGS) entry which is preliminary data.</text>
</comment>
<dbReference type="GO" id="GO:0016829">
    <property type="term" value="F:lyase activity"/>
    <property type="evidence" value="ECO:0007669"/>
    <property type="project" value="InterPro"/>
</dbReference>
<dbReference type="EMBL" id="BJUZ01000004">
    <property type="protein sequence ID" value="GEK94673.1"/>
    <property type="molecule type" value="Genomic_DNA"/>
</dbReference>
<keyword evidence="4" id="KW-1185">Reference proteome</keyword>
<dbReference type="AlphaFoldDB" id="A0A511B4P3"/>
<dbReference type="OrthoDB" id="9787373at2"/>
<comment type="subcellular location">
    <subcellularLocation>
        <location evidence="1">Cell envelope</location>
    </subcellularLocation>
</comment>
<dbReference type="InterPro" id="IPR008929">
    <property type="entry name" value="Chondroitin_lyas"/>
</dbReference>
<evidence type="ECO:0000313" key="3">
    <source>
        <dbReference type="EMBL" id="GEK94673.1"/>
    </source>
</evidence>
<dbReference type="Pfam" id="PF07940">
    <property type="entry name" value="Hepar_II_III_C"/>
    <property type="match status" value="1"/>
</dbReference>
<dbReference type="Proteomes" id="UP000321230">
    <property type="component" value="Unassembled WGS sequence"/>
</dbReference>
<sequence>MLFRRWTRGARLSIARLPVGIHAPERPAHTYRDPWVGDAEQGARLIAGYFLFDGKEYRLPRGDWESGPWPETVREWLHGFTWLRDLRTLGSDDARLTARALVAEWINHPPTDPLVRDACVTGSRLAAWLGNHEFCTASADTRFQRRLMDRVLVEGRTVAALLPLPAQGWRNLTALRGLLAAAMAAPEYSGFMARYLRYLQPELQRLLLADGVGAERSPEAQFQIVRELAEMSGMFRTTFSDVPPVINSALDKACPVLRALRHGDGGLAIFNGASERRSSDIEAVLAQGERQRVIVPAMPLGRFTRLSLGRSMLIVDSGPPAAAGYDRTAHASTLSFEFSHHRHRLFVNCGSALSGGWNAALRGSPAHTLLVADGKSSSDFGADGSVTRRPAHVTCEHQTNGEAHWLDLSHDGYHAPLGAKWSRRLYFGADGEDLRGQEVIEGEREVSFALRFHVHPAVQVTQDDEDVILRVDGMIWRFRQEGGVMNVESSVYLARGRLEKTKQIVVTGLRIAALPVASELPKDADKLTEAPKTMRQSLTWGLERVPE</sequence>
<dbReference type="Gene3D" id="2.70.98.70">
    <property type="match status" value="1"/>
</dbReference>
<reference evidence="3 4" key="1">
    <citation type="submission" date="2019-07" db="EMBL/GenBank/DDBJ databases">
        <title>Whole genome shotgun sequence of Gluconobacter wancherniae NBRC 103581.</title>
        <authorList>
            <person name="Hosoyama A."/>
            <person name="Uohara A."/>
            <person name="Ohji S."/>
            <person name="Ichikawa N."/>
        </authorList>
    </citation>
    <scope>NUCLEOTIDE SEQUENCE [LARGE SCALE GENOMIC DNA]</scope>
    <source>
        <strain evidence="3 4">NBRC 103581</strain>
    </source>
</reference>
<proteinExistence type="predicted"/>
<organism evidence="3 4">
    <name type="scientific">Gluconobacter wancherniae NBRC 103581</name>
    <dbReference type="NCBI Taxonomy" id="656744"/>
    <lineage>
        <taxon>Bacteria</taxon>
        <taxon>Pseudomonadati</taxon>
        <taxon>Pseudomonadota</taxon>
        <taxon>Alphaproteobacteria</taxon>
        <taxon>Acetobacterales</taxon>
        <taxon>Acetobacteraceae</taxon>
        <taxon>Gluconobacter</taxon>
    </lineage>
</organism>
<feature type="domain" description="Heparinase II/III-like C-terminal" evidence="2">
    <location>
        <begin position="296"/>
        <end position="509"/>
    </location>
</feature>
<protein>
    <submittedName>
        <fullName evidence="3">Heparinase</fullName>
    </submittedName>
</protein>
<evidence type="ECO:0000313" key="4">
    <source>
        <dbReference type="Proteomes" id="UP000321230"/>
    </source>
</evidence>
<evidence type="ECO:0000259" key="2">
    <source>
        <dbReference type="Pfam" id="PF07940"/>
    </source>
</evidence>